<dbReference type="EMBL" id="QRYC01000006">
    <property type="protein sequence ID" value="RGU57230.1"/>
    <property type="molecule type" value="Genomic_DNA"/>
</dbReference>
<dbReference type="Proteomes" id="UP000284243">
    <property type="component" value="Unassembled WGS sequence"/>
</dbReference>
<protein>
    <submittedName>
        <fullName evidence="2">6-bladed beta-propeller</fullName>
    </submittedName>
</protein>
<accession>A0A412TUG1</accession>
<dbReference type="AlphaFoldDB" id="A0A412TUG1"/>
<dbReference type="Proteomes" id="UP001212263">
    <property type="component" value="Unassembled WGS sequence"/>
</dbReference>
<dbReference type="RefSeq" id="WP_022161014.1">
    <property type="nucleotide sequence ID" value="NZ_CABJFF010000005.1"/>
</dbReference>
<name>A0A412TUG1_9BACT</name>
<sequence length="375" mass="43305">MEVVIYKDKGKLIYENLNEMNNYLILVILLFCITGCKEKRPAIKEAVFEFNPNNILVCDTLDINQICDSFRYIPLETRDSVLIEEVTDVRLTDDRIVVRDGQRLLVFDQNGRFLNKIGKRGRAPGEYGAIDHFYISKKQEIVIFDPILLSLHFYTLNNRFIKSINIRPAVLIPSSDGKEVDSGIQNIYPLNDTLLFLAHRISRFSDILYSLYNLQTGKLKVISHLEQKIKMEVDSWRYSILPVAQYGDSLTCILPFSNILYRFADTSLIPLYAVNPIPKQEIPENYLANRKTKNNTQLQEEWIRRKYVVPVNIMESENNLIVENAIGGKNYYLFWNKNSRQGIFAEINSVDPNIVPMLIVRGMSRIYVSNGGKSC</sequence>
<comment type="caution">
    <text evidence="2">The sequence shown here is derived from an EMBL/GenBank/DDBJ whole genome shotgun (WGS) entry which is preliminary data.</text>
</comment>
<evidence type="ECO:0000313" key="2">
    <source>
        <dbReference type="EMBL" id="RGU57230.1"/>
    </source>
</evidence>
<proteinExistence type="predicted"/>
<evidence type="ECO:0000313" key="1">
    <source>
        <dbReference type="EMBL" id="MDB9224635.1"/>
    </source>
</evidence>
<dbReference type="Pfam" id="PF17170">
    <property type="entry name" value="DUF5128"/>
    <property type="match status" value="1"/>
</dbReference>
<dbReference type="EMBL" id="JAQMRD010000028">
    <property type="protein sequence ID" value="MDB9224635.1"/>
    <property type="molecule type" value="Genomic_DNA"/>
</dbReference>
<reference evidence="2 3" key="1">
    <citation type="submission" date="2018-08" db="EMBL/GenBank/DDBJ databases">
        <title>A genome reference for cultivated species of the human gut microbiota.</title>
        <authorList>
            <person name="Zou Y."/>
            <person name="Xue W."/>
            <person name="Luo G."/>
        </authorList>
    </citation>
    <scope>NUCLEOTIDE SEQUENCE [LARGE SCALE GENOMIC DNA]</scope>
    <source>
        <strain evidence="2 3">AF16-14</strain>
    </source>
</reference>
<gene>
    <name evidence="2" type="ORF">DWW57_06670</name>
    <name evidence="1" type="ORF">PN645_16760</name>
</gene>
<reference evidence="1" key="2">
    <citation type="submission" date="2023-01" db="EMBL/GenBank/DDBJ databases">
        <title>Human gut microbiome strain richness.</title>
        <authorList>
            <person name="Chen-Liaw A."/>
        </authorList>
    </citation>
    <scope>NUCLEOTIDE SEQUENCE</scope>
    <source>
        <strain evidence="1">RTP21484st1_B7_RTP21484_190118</strain>
    </source>
</reference>
<organism evidence="2 3">
    <name type="scientific">Odoribacter splanchnicus</name>
    <dbReference type="NCBI Taxonomy" id="28118"/>
    <lineage>
        <taxon>Bacteria</taxon>
        <taxon>Pseudomonadati</taxon>
        <taxon>Bacteroidota</taxon>
        <taxon>Bacteroidia</taxon>
        <taxon>Bacteroidales</taxon>
        <taxon>Odoribacteraceae</taxon>
        <taxon>Odoribacter</taxon>
    </lineage>
</organism>
<evidence type="ECO:0000313" key="3">
    <source>
        <dbReference type="Proteomes" id="UP000284243"/>
    </source>
</evidence>